<protein>
    <submittedName>
        <fullName evidence="1">Uncharacterized protein</fullName>
    </submittedName>
</protein>
<evidence type="ECO:0000313" key="1">
    <source>
        <dbReference type="EMBL" id="CZR57954.1"/>
    </source>
</evidence>
<reference evidence="1 2" key="1">
    <citation type="submission" date="2016-03" db="EMBL/GenBank/DDBJ databases">
        <authorList>
            <person name="Ploux O."/>
        </authorList>
    </citation>
    <scope>NUCLEOTIDE SEQUENCE [LARGE SCALE GENOMIC DNA]</scope>
    <source>
        <strain evidence="1 2">UAMH 11012</strain>
    </source>
</reference>
<sequence>MTTDKRNMGLFSDFEKIQREALGLRSNLLDFGGLKFGELWSLKEVIFISQGNDSSKRKWELGRVPKLVPLDIDPHTAMYSYSWIQDVWKRRPTPKIGFYGFEKAPGDKWHFKGKDLQF</sequence>
<dbReference type="Proteomes" id="UP000184330">
    <property type="component" value="Unassembled WGS sequence"/>
</dbReference>
<gene>
    <name evidence="1" type="ORF">PAC_07844</name>
</gene>
<evidence type="ECO:0000313" key="2">
    <source>
        <dbReference type="Proteomes" id="UP000184330"/>
    </source>
</evidence>
<proteinExistence type="predicted"/>
<dbReference type="OrthoDB" id="10454710at2759"/>
<name>A0A1L7WYV9_9HELO</name>
<dbReference type="AlphaFoldDB" id="A0A1L7WYV9"/>
<keyword evidence="2" id="KW-1185">Reference proteome</keyword>
<dbReference type="EMBL" id="FJOG01000011">
    <property type="protein sequence ID" value="CZR57954.1"/>
    <property type="molecule type" value="Genomic_DNA"/>
</dbReference>
<organism evidence="1 2">
    <name type="scientific">Phialocephala subalpina</name>
    <dbReference type="NCBI Taxonomy" id="576137"/>
    <lineage>
        <taxon>Eukaryota</taxon>
        <taxon>Fungi</taxon>
        <taxon>Dikarya</taxon>
        <taxon>Ascomycota</taxon>
        <taxon>Pezizomycotina</taxon>
        <taxon>Leotiomycetes</taxon>
        <taxon>Helotiales</taxon>
        <taxon>Mollisiaceae</taxon>
        <taxon>Phialocephala</taxon>
        <taxon>Phialocephala fortinii species complex</taxon>
    </lineage>
</organism>
<accession>A0A1L7WYV9</accession>